<accession>A0A8F6Y9X3</accession>
<dbReference type="AlphaFoldDB" id="A0A8F6Y9X3"/>
<dbReference type="PANTHER" id="PTHR43249">
    <property type="entry name" value="UDP-N-ACETYL-2-AMINO-2-DEOXY-D-GLUCURONATE OXIDASE"/>
    <property type="match status" value="1"/>
</dbReference>
<dbReference type="KEGG" id="gce:KYE46_15875"/>
<dbReference type="EMBL" id="CP079194">
    <property type="protein sequence ID" value="QXT39384.1"/>
    <property type="molecule type" value="Genomic_DNA"/>
</dbReference>
<dbReference type="PANTHER" id="PTHR43249:SF1">
    <property type="entry name" value="D-GLUCOSIDE 3-DEHYDROGENASE"/>
    <property type="match status" value="1"/>
</dbReference>
<dbReference type="Pfam" id="PF01408">
    <property type="entry name" value="GFO_IDH_MocA"/>
    <property type="match status" value="1"/>
</dbReference>
<gene>
    <name evidence="2" type="ORF">KYE46_15875</name>
</gene>
<proteinExistence type="predicted"/>
<dbReference type="GO" id="GO:0000166">
    <property type="term" value="F:nucleotide binding"/>
    <property type="evidence" value="ECO:0007669"/>
    <property type="project" value="InterPro"/>
</dbReference>
<keyword evidence="3" id="KW-1185">Reference proteome</keyword>
<organism evidence="2 3">
    <name type="scientific">Gymnodinialimonas ceratoperidinii</name>
    <dbReference type="NCBI Taxonomy" id="2856823"/>
    <lineage>
        <taxon>Bacteria</taxon>
        <taxon>Pseudomonadati</taxon>
        <taxon>Pseudomonadota</taxon>
        <taxon>Alphaproteobacteria</taxon>
        <taxon>Rhodobacterales</taxon>
        <taxon>Paracoccaceae</taxon>
        <taxon>Gymnodinialimonas</taxon>
    </lineage>
</organism>
<evidence type="ECO:0000259" key="1">
    <source>
        <dbReference type="Pfam" id="PF01408"/>
    </source>
</evidence>
<name>A0A8F6Y9X3_9RHOB</name>
<dbReference type="RefSeq" id="WP_219001966.1">
    <property type="nucleotide sequence ID" value="NZ_CP079194.1"/>
</dbReference>
<protein>
    <submittedName>
        <fullName evidence="2">Gfo/Idh/MocA family oxidoreductase</fullName>
    </submittedName>
</protein>
<dbReference type="InterPro" id="IPR000683">
    <property type="entry name" value="Gfo/Idh/MocA-like_OxRdtase_N"/>
</dbReference>
<sequence length="325" mass="34534">MLRAGIIGAGRIAWSYDGGAWDGARSLSHAACFHRHPDTRLVAIFDPDPAACAAFEAGYRGPGPVACSAEFEAFLAHDLDLVAIASPTEHHADQIKACIEAGIPRLWVEKPATADMASFTSLQTQLAQSAAPPRIVVNYFRRCLPHVSEAKSRLRSALSAGELRRLDVTYSRGLAINGVHFLDLIGYFFDADDAPALDWIDRADTADPSFGFSLSGVPVAVLGVPDLGYHALDLRAVTDGGRLSLSRGAAELTWEAKQPNPDVPGFFNLAPPVHVVPPDVSTLAMLDGSYLALCNLLDDGAASQSPFAASGFTQSILAQLSEGLR</sequence>
<dbReference type="InterPro" id="IPR052515">
    <property type="entry name" value="Gfo/Idh/MocA_Oxidoreductase"/>
</dbReference>
<evidence type="ECO:0000313" key="2">
    <source>
        <dbReference type="EMBL" id="QXT39384.1"/>
    </source>
</evidence>
<reference evidence="2 3" key="1">
    <citation type="submission" date="2021-07" db="EMBL/GenBank/DDBJ databases">
        <title>A novel Jannaschia species isolated from marine dinoflagellate Ceratoperidinium margalefii.</title>
        <authorList>
            <person name="Jiang Y."/>
            <person name="Li Z."/>
        </authorList>
    </citation>
    <scope>NUCLEOTIDE SEQUENCE [LARGE SCALE GENOMIC DNA]</scope>
    <source>
        <strain evidence="2 3">J12C1-MA-4</strain>
    </source>
</reference>
<dbReference type="Proteomes" id="UP000825009">
    <property type="component" value="Chromosome"/>
</dbReference>
<feature type="domain" description="Gfo/Idh/MocA-like oxidoreductase N-terminal" evidence="1">
    <location>
        <begin position="3"/>
        <end position="127"/>
    </location>
</feature>
<evidence type="ECO:0000313" key="3">
    <source>
        <dbReference type="Proteomes" id="UP000825009"/>
    </source>
</evidence>